<organism evidence="5 6">
    <name type="scientific">Tulasnella calospora MUT 4182</name>
    <dbReference type="NCBI Taxonomy" id="1051891"/>
    <lineage>
        <taxon>Eukaryota</taxon>
        <taxon>Fungi</taxon>
        <taxon>Dikarya</taxon>
        <taxon>Basidiomycota</taxon>
        <taxon>Agaricomycotina</taxon>
        <taxon>Agaricomycetes</taxon>
        <taxon>Cantharellales</taxon>
        <taxon>Tulasnellaceae</taxon>
        <taxon>Tulasnella</taxon>
    </lineage>
</organism>
<keyword evidence="2 4" id="KW-0342">GTP-binding</keyword>
<dbReference type="PRINTS" id="PR00318">
    <property type="entry name" value="GPROTEINA"/>
</dbReference>
<dbReference type="FunFam" id="3.40.50.300:FF:000720">
    <property type="entry name" value="Guanine nucleotide-binding protein G(k) subunit alpha"/>
    <property type="match status" value="1"/>
</dbReference>
<evidence type="ECO:0000256" key="3">
    <source>
        <dbReference type="ARBA" id="ARBA00023224"/>
    </source>
</evidence>
<dbReference type="EMBL" id="KN823112">
    <property type="protein sequence ID" value="KIO22322.1"/>
    <property type="molecule type" value="Genomic_DNA"/>
</dbReference>
<keyword evidence="6" id="KW-1185">Reference proteome</keyword>
<feature type="binding site" evidence="4">
    <location>
        <begin position="75"/>
        <end position="78"/>
    </location>
    <ligand>
        <name>GTP</name>
        <dbReference type="ChEBI" id="CHEBI:37565"/>
    </ligand>
</feature>
<dbReference type="InterPro" id="IPR027417">
    <property type="entry name" value="P-loop_NTPase"/>
</dbReference>
<dbReference type="GO" id="GO:0005834">
    <property type="term" value="C:heterotrimeric G-protein complex"/>
    <property type="evidence" value="ECO:0007669"/>
    <property type="project" value="TreeGrafter"/>
</dbReference>
<dbReference type="PROSITE" id="PS51882">
    <property type="entry name" value="G_ALPHA"/>
    <property type="match status" value="1"/>
</dbReference>
<evidence type="ECO:0000256" key="2">
    <source>
        <dbReference type="ARBA" id="ARBA00023134"/>
    </source>
</evidence>
<dbReference type="Gene3D" id="3.40.50.300">
    <property type="entry name" value="P-loop containing nucleotide triphosphate hydrolases"/>
    <property type="match status" value="1"/>
</dbReference>
<dbReference type="GO" id="GO:0007188">
    <property type="term" value="P:adenylate cyclase-modulating G protein-coupled receptor signaling pathway"/>
    <property type="evidence" value="ECO:0007669"/>
    <property type="project" value="TreeGrafter"/>
</dbReference>
<protein>
    <recommendedName>
        <fullName evidence="7">G-protein alpha subunit</fullName>
    </recommendedName>
</protein>
<evidence type="ECO:0000313" key="6">
    <source>
        <dbReference type="Proteomes" id="UP000054248"/>
    </source>
</evidence>
<dbReference type="AlphaFoldDB" id="A0A0C3LLY9"/>
<keyword evidence="3" id="KW-0807">Transducer</keyword>
<evidence type="ECO:0008006" key="7">
    <source>
        <dbReference type="Google" id="ProtNLM"/>
    </source>
</evidence>
<reference evidence="6" key="2">
    <citation type="submission" date="2015-01" db="EMBL/GenBank/DDBJ databases">
        <title>Evolutionary Origins and Diversification of the Mycorrhizal Mutualists.</title>
        <authorList>
            <consortium name="DOE Joint Genome Institute"/>
            <consortium name="Mycorrhizal Genomics Consortium"/>
            <person name="Kohler A."/>
            <person name="Kuo A."/>
            <person name="Nagy L.G."/>
            <person name="Floudas D."/>
            <person name="Copeland A."/>
            <person name="Barry K.W."/>
            <person name="Cichocki N."/>
            <person name="Veneault-Fourrey C."/>
            <person name="LaButti K."/>
            <person name="Lindquist E.A."/>
            <person name="Lipzen A."/>
            <person name="Lundell T."/>
            <person name="Morin E."/>
            <person name="Murat C."/>
            <person name="Riley R."/>
            <person name="Ohm R."/>
            <person name="Sun H."/>
            <person name="Tunlid A."/>
            <person name="Henrissat B."/>
            <person name="Grigoriev I.V."/>
            <person name="Hibbett D.S."/>
            <person name="Martin F."/>
        </authorList>
    </citation>
    <scope>NUCLEOTIDE SEQUENCE [LARGE SCALE GENOMIC DNA]</scope>
    <source>
        <strain evidence="6">MUT 4182</strain>
    </source>
</reference>
<dbReference type="PANTHER" id="PTHR10218:SF360">
    <property type="entry name" value="GUANINE NUCLEOTIDE-BINDING PROTEIN SUBUNIT ALPHA HOMOLOG"/>
    <property type="match status" value="1"/>
</dbReference>
<dbReference type="GO" id="GO:0005525">
    <property type="term" value="F:GTP binding"/>
    <property type="evidence" value="ECO:0007669"/>
    <property type="project" value="UniProtKB-KW"/>
</dbReference>
<dbReference type="GO" id="GO:0001664">
    <property type="term" value="F:G protein-coupled receptor binding"/>
    <property type="evidence" value="ECO:0007669"/>
    <property type="project" value="TreeGrafter"/>
</dbReference>
<dbReference type="GO" id="GO:0005737">
    <property type="term" value="C:cytoplasm"/>
    <property type="evidence" value="ECO:0007669"/>
    <property type="project" value="TreeGrafter"/>
</dbReference>
<dbReference type="GO" id="GO:0031683">
    <property type="term" value="F:G-protein beta/gamma-subunit complex binding"/>
    <property type="evidence" value="ECO:0007669"/>
    <property type="project" value="InterPro"/>
</dbReference>
<reference evidence="5 6" key="1">
    <citation type="submission" date="2014-04" db="EMBL/GenBank/DDBJ databases">
        <authorList>
            <consortium name="DOE Joint Genome Institute"/>
            <person name="Kuo A."/>
            <person name="Girlanda M."/>
            <person name="Perotto S."/>
            <person name="Kohler A."/>
            <person name="Nagy L.G."/>
            <person name="Floudas D."/>
            <person name="Copeland A."/>
            <person name="Barry K.W."/>
            <person name="Cichocki N."/>
            <person name="Veneault-Fourrey C."/>
            <person name="LaButti K."/>
            <person name="Lindquist E.A."/>
            <person name="Lipzen A."/>
            <person name="Lundell T."/>
            <person name="Morin E."/>
            <person name="Murat C."/>
            <person name="Sun H."/>
            <person name="Tunlid A."/>
            <person name="Henrissat B."/>
            <person name="Grigoriev I.V."/>
            <person name="Hibbett D.S."/>
            <person name="Martin F."/>
            <person name="Nordberg H.P."/>
            <person name="Cantor M.N."/>
            <person name="Hua S.X."/>
        </authorList>
    </citation>
    <scope>NUCLEOTIDE SEQUENCE [LARGE SCALE GENOMIC DNA]</scope>
    <source>
        <strain evidence="5 6">MUT 4182</strain>
    </source>
</reference>
<dbReference type="STRING" id="1051891.A0A0C3LLY9"/>
<accession>A0A0C3LLY9</accession>
<dbReference type="SUPFAM" id="SSF52540">
    <property type="entry name" value="P-loop containing nucleoside triphosphate hydrolases"/>
    <property type="match status" value="1"/>
</dbReference>
<evidence type="ECO:0000256" key="1">
    <source>
        <dbReference type="ARBA" id="ARBA00022741"/>
    </source>
</evidence>
<sequence length="96" mass="11103">MDWRIFDVGGHRDQRQTWPPFSDVNAIIFLAPISAFGQVLVEDKKVNRIEDSLLLFRSICENKLLGKVNMVLFLNKVDILERKLKAGVKVSRYVRS</sequence>
<dbReference type="PANTHER" id="PTHR10218">
    <property type="entry name" value="GTP-BINDING PROTEIN ALPHA SUBUNIT"/>
    <property type="match status" value="1"/>
</dbReference>
<gene>
    <name evidence="5" type="ORF">M407DRAFT_79324</name>
</gene>
<name>A0A0C3LLY9_9AGAM</name>
<dbReference type="InterPro" id="IPR001019">
    <property type="entry name" value="Gprotein_alpha_su"/>
</dbReference>
<evidence type="ECO:0000313" key="5">
    <source>
        <dbReference type="EMBL" id="KIO22322.1"/>
    </source>
</evidence>
<dbReference type="OrthoDB" id="5817230at2759"/>
<dbReference type="GO" id="GO:0003924">
    <property type="term" value="F:GTPase activity"/>
    <property type="evidence" value="ECO:0007669"/>
    <property type="project" value="InterPro"/>
</dbReference>
<dbReference type="Proteomes" id="UP000054248">
    <property type="component" value="Unassembled WGS sequence"/>
</dbReference>
<dbReference type="Pfam" id="PF00503">
    <property type="entry name" value="G-alpha"/>
    <property type="match status" value="1"/>
</dbReference>
<dbReference type="HOGENOM" id="CLU_014184_8_0_1"/>
<proteinExistence type="predicted"/>
<keyword evidence="1 4" id="KW-0547">Nucleotide-binding</keyword>
<evidence type="ECO:0000256" key="4">
    <source>
        <dbReference type="PIRSR" id="PIRSR601019-1"/>
    </source>
</evidence>